<dbReference type="EMBL" id="JAZBJZ010000090">
    <property type="protein sequence ID" value="MEE3718715.1"/>
    <property type="molecule type" value="Genomic_DNA"/>
</dbReference>
<evidence type="ECO:0000313" key="2">
    <source>
        <dbReference type="EMBL" id="MEE3718715.1"/>
    </source>
</evidence>
<organism evidence="2 3">
    <name type="scientific">Tumidithrix elongata BACA0141</name>
    <dbReference type="NCBI Taxonomy" id="2716417"/>
    <lineage>
        <taxon>Bacteria</taxon>
        <taxon>Bacillati</taxon>
        <taxon>Cyanobacteriota</taxon>
        <taxon>Cyanophyceae</taxon>
        <taxon>Pseudanabaenales</taxon>
        <taxon>Pseudanabaenaceae</taxon>
        <taxon>Tumidithrix</taxon>
        <taxon>Tumidithrix elongata</taxon>
    </lineage>
</organism>
<feature type="non-terminal residue" evidence="2">
    <location>
        <position position="1"/>
    </location>
</feature>
<feature type="transmembrane region" description="Helical" evidence="1">
    <location>
        <begin position="226"/>
        <end position="245"/>
    </location>
</feature>
<keyword evidence="1" id="KW-1133">Transmembrane helix</keyword>
<keyword evidence="3" id="KW-1185">Reference proteome</keyword>
<dbReference type="RefSeq" id="WP_330485150.1">
    <property type="nucleotide sequence ID" value="NZ_JAZBJZ010000090.1"/>
</dbReference>
<keyword evidence="1" id="KW-0472">Membrane</keyword>
<protein>
    <submittedName>
        <fullName evidence="2">Uncharacterized protein</fullName>
    </submittedName>
</protein>
<gene>
    <name evidence="2" type="ORF">V2H45_18390</name>
</gene>
<proteinExistence type="predicted"/>
<dbReference type="AlphaFoldDB" id="A0AAW9PUY0"/>
<dbReference type="Proteomes" id="UP001333818">
    <property type="component" value="Unassembled WGS sequence"/>
</dbReference>
<sequence length="255" mass="29553">NSTLMPFLMLSIFCPVLRSNSIVERSSATNESAFYELIDSFQLEHFRSVIEPEQYYPVFHFISGFRDAHSTQFQEFEKFYKLTEGKEYFFETSIRLPEIKTSVPKIQQPTSGSEIQLRCYEKRFENKPEFKSLVGTYYDEFFWRLVPSSLSEKRMTTISLETKIELSDPNFKVLNTSIDLPVEISPNFNFKVAEVIGDTSLLVATSTIAYLSFSKTLKPQVVMPEWPGYLIAVGYLLGIMAKFYLRWSGRGLFKT</sequence>
<keyword evidence="1" id="KW-0812">Transmembrane</keyword>
<name>A0AAW9PUY0_9CYAN</name>
<evidence type="ECO:0000256" key="1">
    <source>
        <dbReference type="SAM" id="Phobius"/>
    </source>
</evidence>
<accession>A0AAW9PUY0</accession>
<comment type="caution">
    <text evidence="2">The sequence shown here is derived from an EMBL/GenBank/DDBJ whole genome shotgun (WGS) entry which is preliminary data.</text>
</comment>
<reference evidence="2" key="1">
    <citation type="submission" date="2024-01" db="EMBL/GenBank/DDBJ databases">
        <title>Bank of Algae and Cyanobacteria of the Azores (BACA) strain genomes.</title>
        <authorList>
            <person name="Luz R."/>
            <person name="Cordeiro R."/>
            <person name="Fonseca A."/>
            <person name="Goncalves V."/>
        </authorList>
    </citation>
    <scope>NUCLEOTIDE SEQUENCE</scope>
    <source>
        <strain evidence="2">BACA0141</strain>
    </source>
</reference>
<evidence type="ECO:0000313" key="3">
    <source>
        <dbReference type="Proteomes" id="UP001333818"/>
    </source>
</evidence>